<organism evidence="2 3">
    <name type="scientific">Candidatus Ozemobacter sibiricus</name>
    <dbReference type="NCBI Taxonomy" id="2268124"/>
    <lineage>
        <taxon>Bacteria</taxon>
        <taxon>Candidatus Ozemobacteria</taxon>
        <taxon>Candidatus Ozemobacterales</taxon>
        <taxon>Candidatus Ozemobacteraceae</taxon>
        <taxon>Candidatus Ozemobacter</taxon>
    </lineage>
</organism>
<protein>
    <recommendedName>
        <fullName evidence="4">Tetratricopeptide repeat protein</fullName>
    </recommendedName>
</protein>
<accession>A0A367ZMV8</accession>
<feature type="transmembrane region" description="Helical" evidence="1">
    <location>
        <begin position="21"/>
        <end position="40"/>
    </location>
</feature>
<name>A0A367ZMV8_9BACT</name>
<sequence>MVEIDTTDLAKKLKKIDPSDIRILVIGLVLLVIPVVIFFLRTRAPEGGFAGSGLRESLHTGRRGFSFVQQQEADRGGRGPAPASLYKSAKVDSEWRSAVETIARAPLELPNIEGMSLETKQVFAADLDPELRQANAFLNSGQLAKAQDLYLSVLARDTDNPFLKFYASANLCSVYERLGKTEELAKEFRRMVALMARLPKLGFEAELAKGLEFLRQIGPLMDKIQADGNTRLFVQQMLGEKGLSGKVTVDAVMRETPTSLSGYPGLDLLP</sequence>
<evidence type="ECO:0000256" key="1">
    <source>
        <dbReference type="SAM" id="Phobius"/>
    </source>
</evidence>
<evidence type="ECO:0000313" key="2">
    <source>
        <dbReference type="EMBL" id="RCK79465.1"/>
    </source>
</evidence>
<evidence type="ECO:0000313" key="3">
    <source>
        <dbReference type="Proteomes" id="UP000252355"/>
    </source>
</evidence>
<dbReference type="AlphaFoldDB" id="A0A367ZMV8"/>
<comment type="caution">
    <text evidence="2">The sequence shown here is derived from an EMBL/GenBank/DDBJ whole genome shotgun (WGS) entry which is preliminary data.</text>
</comment>
<keyword evidence="1" id="KW-1133">Transmembrane helix</keyword>
<reference evidence="2 3" key="1">
    <citation type="submission" date="2018-05" db="EMBL/GenBank/DDBJ databases">
        <title>A metagenomic window into the 2 km-deep terrestrial subsurface aquifer revealed taxonomically and functionally diverse microbial community comprising novel uncultured bacterial lineages.</title>
        <authorList>
            <person name="Kadnikov V.V."/>
            <person name="Mardanov A.V."/>
            <person name="Beletsky A.V."/>
            <person name="Banks D."/>
            <person name="Pimenov N.V."/>
            <person name="Frank Y.A."/>
            <person name="Karnachuk O.V."/>
            <person name="Ravin N.V."/>
        </authorList>
    </citation>
    <scope>NUCLEOTIDE SEQUENCE [LARGE SCALE GENOMIC DNA]</scope>
    <source>
        <strain evidence="2">BY5</strain>
    </source>
</reference>
<dbReference type="Gene3D" id="1.25.40.10">
    <property type="entry name" value="Tetratricopeptide repeat domain"/>
    <property type="match status" value="1"/>
</dbReference>
<gene>
    <name evidence="2" type="ORF">OZSIB_4219</name>
</gene>
<proteinExistence type="predicted"/>
<dbReference type="Proteomes" id="UP000252355">
    <property type="component" value="Unassembled WGS sequence"/>
</dbReference>
<keyword evidence="1" id="KW-0472">Membrane</keyword>
<keyword evidence="1" id="KW-0812">Transmembrane</keyword>
<evidence type="ECO:0008006" key="4">
    <source>
        <dbReference type="Google" id="ProtNLM"/>
    </source>
</evidence>
<dbReference type="InterPro" id="IPR011990">
    <property type="entry name" value="TPR-like_helical_dom_sf"/>
</dbReference>
<dbReference type="EMBL" id="QOQW01000012">
    <property type="protein sequence ID" value="RCK79465.1"/>
    <property type="molecule type" value="Genomic_DNA"/>
</dbReference>